<reference evidence="5 6" key="1">
    <citation type="submission" date="2020-08" db="EMBL/GenBank/DDBJ databases">
        <title>Genomic Encyclopedia of Type Strains, Phase IV (KMG-IV): sequencing the most valuable type-strain genomes for metagenomic binning, comparative biology and taxonomic classification.</title>
        <authorList>
            <person name="Goeker M."/>
        </authorList>
    </citation>
    <scope>NUCLEOTIDE SEQUENCE [LARGE SCALE GENOMIC DNA]</scope>
    <source>
        <strain evidence="5 6">DSM 25966</strain>
    </source>
</reference>
<evidence type="ECO:0000256" key="1">
    <source>
        <dbReference type="ARBA" id="ARBA00004418"/>
    </source>
</evidence>
<evidence type="ECO:0000256" key="2">
    <source>
        <dbReference type="ARBA" id="ARBA00007639"/>
    </source>
</evidence>
<feature type="chain" id="PRO_5032979552" evidence="3">
    <location>
        <begin position="25"/>
        <end position="328"/>
    </location>
</feature>
<dbReference type="InterPro" id="IPR028082">
    <property type="entry name" value="Peripla_BP_I"/>
</dbReference>
<evidence type="ECO:0000259" key="4">
    <source>
        <dbReference type="Pfam" id="PF13407"/>
    </source>
</evidence>
<dbReference type="RefSeq" id="WP_183397770.1">
    <property type="nucleotide sequence ID" value="NZ_JACIDS010000002.1"/>
</dbReference>
<keyword evidence="5" id="KW-0762">Sugar transport</keyword>
<dbReference type="PANTHER" id="PTHR30036:SF7">
    <property type="entry name" value="ABC TRANSPORTER PERIPLASMIC-BINDING PROTEIN YPHF"/>
    <property type="match status" value="1"/>
</dbReference>
<keyword evidence="5" id="KW-0813">Transport</keyword>
<gene>
    <name evidence="5" type="ORF">GGR25_001115</name>
</gene>
<proteinExistence type="inferred from homology"/>
<evidence type="ECO:0000313" key="6">
    <source>
        <dbReference type="Proteomes" id="UP000553963"/>
    </source>
</evidence>
<sequence length="328" mass="34817">MKKLTMALAAGAALALLSGSAALAQDGAPKIIFAPHADAGNAFWLTVKKGFDDACGLVQADCQMLFTSKVGDIQGQVANIQSAIAQQPDMIIVTIPDNKAFDEVIKEARDAGITVVANNVDDTEGAAGNARQAFIGQDFFLAGQALGAATASKFPASGPIKVLVGVNAPADNWSRRRADGVEAALEAWKKAHPDREISWDEIDAGLDYGTTGDRFGNYLTGTPDLTAYVDTGFWDVGVVNVLKDRGIEPGKVIVGGFDLVPDVLARMKDGYIQFHVDQQPYLQGYAPVIQANLIKKYKLAPFDVNTGSAIVTADQVDAIEQLSKDGYR</sequence>
<evidence type="ECO:0000313" key="5">
    <source>
        <dbReference type="EMBL" id="MBB3930076.1"/>
    </source>
</evidence>
<keyword evidence="3" id="KW-0732">Signal</keyword>
<organism evidence="5 6">
    <name type="scientific">Kaistia hirudinis</name>
    <dbReference type="NCBI Taxonomy" id="1293440"/>
    <lineage>
        <taxon>Bacteria</taxon>
        <taxon>Pseudomonadati</taxon>
        <taxon>Pseudomonadota</taxon>
        <taxon>Alphaproteobacteria</taxon>
        <taxon>Hyphomicrobiales</taxon>
        <taxon>Kaistiaceae</taxon>
        <taxon>Kaistia</taxon>
    </lineage>
</organism>
<dbReference type="SUPFAM" id="SSF53822">
    <property type="entry name" value="Periplasmic binding protein-like I"/>
    <property type="match status" value="1"/>
</dbReference>
<dbReference type="GO" id="GO:0030288">
    <property type="term" value="C:outer membrane-bounded periplasmic space"/>
    <property type="evidence" value="ECO:0007669"/>
    <property type="project" value="TreeGrafter"/>
</dbReference>
<keyword evidence="6" id="KW-1185">Reference proteome</keyword>
<protein>
    <submittedName>
        <fullName evidence="5">Simple sugar transport system substrate-binding protein</fullName>
    </submittedName>
</protein>
<dbReference type="GO" id="GO:0030246">
    <property type="term" value="F:carbohydrate binding"/>
    <property type="evidence" value="ECO:0007669"/>
    <property type="project" value="TreeGrafter"/>
</dbReference>
<feature type="domain" description="Periplasmic binding protein" evidence="4">
    <location>
        <begin position="38"/>
        <end position="291"/>
    </location>
</feature>
<accession>A0A840ANT5</accession>
<dbReference type="InterPro" id="IPR050555">
    <property type="entry name" value="Bact_Solute-Bind_Prot2"/>
</dbReference>
<dbReference type="InterPro" id="IPR025997">
    <property type="entry name" value="SBP_2_dom"/>
</dbReference>
<comment type="similarity">
    <text evidence="2">Belongs to the bacterial solute-binding protein 2 family.</text>
</comment>
<comment type="subcellular location">
    <subcellularLocation>
        <location evidence="1">Periplasm</location>
    </subcellularLocation>
</comment>
<dbReference type="PANTHER" id="PTHR30036">
    <property type="entry name" value="D-XYLOSE-BINDING PERIPLASMIC PROTEIN"/>
    <property type="match status" value="1"/>
</dbReference>
<comment type="caution">
    <text evidence="5">The sequence shown here is derived from an EMBL/GenBank/DDBJ whole genome shotgun (WGS) entry which is preliminary data.</text>
</comment>
<dbReference type="Gene3D" id="3.40.50.2300">
    <property type="match status" value="2"/>
</dbReference>
<dbReference type="EMBL" id="JACIDS010000002">
    <property type="protein sequence ID" value="MBB3930076.1"/>
    <property type="molecule type" value="Genomic_DNA"/>
</dbReference>
<dbReference type="AlphaFoldDB" id="A0A840ANT5"/>
<feature type="signal peptide" evidence="3">
    <location>
        <begin position="1"/>
        <end position="24"/>
    </location>
</feature>
<evidence type="ECO:0000256" key="3">
    <source>
        <dbReference type="SAM" id="SignalP"/>
    </source>
</evidence>
<name>A0A840ANT5_9HYPH</name>
<dbReference type="Proteomes" id="UP000553963">
    <property type="component" value="Unassembled WGS sequence"/>
</dbReference>
<dbReference type="Pfam" id="PF13407">
    <property type="entry name" value="Peripla_BP_4"/>
    <property type="match status" value="1"/>
</dbReference>